<name>A0A1H8DB64_9SPHI</name>
<dbReference type="RefSeq" id="WP_143065106.1">
    <property type="nucleotide sequence ID" value="NZ_FOCL01000002.1"/>
</dbReference>
<gene>
    <name evidence="2" type="ORF">SAMN05192574_102282</name>
</gene>
<sequence length="182" mass="20103">MTNAYRITLTTLFFALMLASCKKATENAGAGGEYYIKFNFDGVAKTLKNGHGGLSNTSGVCSGGLYARSADTVKESNILLLDSLPFTTGKTYKCILVKANKINDVPQTLLTYYDEHNVHYGATYVGYDPPPQPAEYINLKFSEITSTYLKGTFDAAVVLTPYHTSYPVHQITNGEFYLKRTY</sequence>
<organism evidence="2 3">
    <name type="scientific">Mucilaginibacter gossypiicola</name>
    <dbReference type="NCBI Taxonomy" id="551995"/>
    <lineage>
        <taxon>Bacteria</taxon>
        <taxon>Pseudomonadati</taxon>
        <taxon>Bacteroidota</taxon>
        <taxon>Sphingobacteriia</taxon>
        <taxon>Sphingobacteriales</taxon>
        <taxon>Sphingobacteriaceae</taxon>
        <taxon>Mucilaginibacter</taxon>
    </lineage>
</organism>
<dbReference type="EMBL" id="FOCL01000002">
    <property type="protein sequence ID" value="SEN04503.1"/>
    <property type="molecule type" value="Genomic_DNA"/>
</dbReference>
<dbReference type="STRING" id="551995.SAMN05192574_102282"/>
<reference evidence="3" key="1">
    <citation type="submission" date="2016-10" db="EMBL/GenBank/DDBJ databases">
        <authorList>
            <person name="Varghese N."/>
            <person name="Submissions S."/>
        </authorList>
    </citation>
    <scope>NUCLEOTIDE SEQUENCE [LARGE SCALE GENOMIC DNA]</scope>
    <source>
        <strain evidence="3">Gh-48</strain>
    </source>
</reference>
<protein>
    <recommendedName>
        <fullName evidence="4">Lipoprotein</fullName>
    </recommendedName>
</protein>
<evidence type="ECO:0000256" key="1">
    <source>
        <dbReference type="SAM" id="SignalP"/>
    </source>
</evidence>
<evidence type="ECO:0008006" key="4">
    <source>
        <dbReference type="Google" id="ProtNLM"/>
    </source>
</evidence>
<dbReference type="AlphaFoldDB" id="A0A1H8DB64"/>
<feature type="signal peptide" evidence="1">
    <location>
        <begin position="1"/>
        <end position="24"/>
    </location>
</feature>
<keyword evidence="1" id="KW-0732">Signal</keyword>
<evidence type="ECO:0000313" key="2">
    <source>
        <dbReference type="EMBL" id="SEN04503.1"/>
    </source>
</evidence>
<evidence type="ECO:0000313" key="3">
    <source>
        <dbReference type="Proteomes" id="UP000198942"/>
    </source>
</evidence>
<keyword evidence="3" id="KW-1185">Reference proteome</keyword>
<proteinExistence type="predicted"/>
<feature type="chain" id="PRO_5011519873" description="Lipoprotein" evidence="1">
    <location>
        <begin position="25"/>
        <end position="182"/>
    </location>
</feature>
<dbReference type="PROSITE" id="PS51257">
    <property type="entry name" value="PROKAR_LIPOPROTEIN"/>
    <property type="match status" value="1"/>
</dbReference>
<dbReference type="Proteomes" id="UP000198942">
    <property type="component" value="Unassembled WGS sequence"/>
</dbReference>
<accession>A0A1H8DB64</accession>